<protein>
    <recommendedName>
        <fullName evidence="3">Right handed beta helix domain-containing protein</fullName>
    </recommendedName>
</protein>
<gene>
    <name evidence="4" type="ORF">IAR55_002923</name>
</gene>
<keyword evidence="2" id="KW-0732">Signal</keyword>
<comment type="caution">
    <text evidence="4">The sequence shown here is derived from an EMBL/GenBank/DDBJ whole genome shotgun (WGS) entry which is preliminary data.</text>
</comment>
<dbReference type="InterPro" id="IPR012334">
    <property type="entry name" value="Pectin_lyas_fold"/>
</dbReference>
<dbReference type="InterPro" id="IPR011050">
    <property type="entry name" value="Pectin_lyase_fold/virulence"/>
</dbReference>
<dbReference type="GeneID" id="92180181"/>
<feature type="domain" description="Right handed beta helix" evidence="3">
    <location>
        <begin position="167"/>
        <end position="268"/>
    </location>
</feature>
<feature type="compositionally biased region" description="Low complexity" evidence="1">
    <location>
        <begin position="422"/>
        <end position="440"/>
    </location>
</feature>
<name>A0AAW0Z037_9TREE</name>
<reference evidence="4 5" key="1">
    <citation type="journal article" date="2024" name="bioRxiv">
        <title>Comparative genomics of Cryptococcus and Kwoniella reveals pathogenesis evolution and contrasting karyotype dynamics via intercentromeric recombination or chromosome fusion.</title>
        <authorList>
            <person name="Coelho M.A."/>
            <person name="David-Palma M."/>
            <person name="Shea T."/>
            <person name="Bowers K."/>
            <person name="McGinley-Smith S."/>
            <person name="Mohammad A.W."/>
            <person name="Gnirke A."/>
            <person name="Yurkov A.M."/>
            <person name="Nowrousian M."/>
            <person name="Sun S."/>
            <person name="Cuomo C.A."/>
            <person name="Heitman J."/>
        </authorList>
    </citation>
    <scope>NUCLEOTIDE SEQUENCE [LARGE SCALE GENOMIC DNA]</scope>
    <source>
        <strain evidence="4 5">CBS 13917</strain>
    </source>
</reference>
<feature type="chain" id="PRO_5043631825" description="Right handed beta helix domain-containing protein" evidence="2">
    <location>
        <begin position="26"/>
        <end position="490"/>
    </location>
</feature>
<dbReference type="EMBL" id="JBCAWK010000005">
    <property type="protein sequence ID" value="KAK8858694.1"/>
    <property type="molecule type" value="Genomic_DNA"/>
</dbReference>
<accession>A0AAW0Z037</accession>
<proteinExistence type="predicted"/>
<dbReference type="Proteomes" id="UP001388673">
    <property type="component" value="Unassembled WGS sequence"/>
</dbReference>
<dbReference type="SMART" id="SM00710">
    <property type="entry name" value="PbH1"/>
    <property type="match status" value="7"/>
</dbReference>
<feature type="region of interest" description="Disordered" evidence="1">
    <location>
        <begin position="411"/>
        <end position="462"/>
    </location>
</feature>
<dbReference type="InterPro" id="IPR039448">
    <property type="entry name" value="Beta_helix"/>
</dbReference>
<feature type="signal peptide" evidence="2">
    <location>
        <begin position="1"/>
        <end position="25"/>
    </location>
</feature>
<keyword evidence="5" id="KW-1185">Reference proteome</keyword>
<dbReference type="InterPro" id="IPR006626">
    <property type="entry name" value="PbH1"/>
</dbReference>
<evidence type="ECO:0000256" key="2">
    <source>
        <dbReference type="SAM" id="SignalP"/>
    </source>
</evidence>
<dbReference type="Pfam" id="PF13229">
    <property type="entry name" value="Beta_helix"/>
    <property type="match status" value="1"/>
</dbReference>
<evidence type="ECO:0000313" key="4">
    <source>
        <dbReference type="EMBL" id="KAK8858694.1"/>
    </source>
</evidence>
<dbReference type="AlphaFoldDB" id="A0AAW0Z037"/>
<dbReference type="RefSeq" id="XP_066803535.1">
    <property type="nucleotide sequence ID" value="XM_066946034.1"/>
</dbReference>
<dbReference type="Gene3D" id="2.160.20.10">
    <property type="entry name" value="Single-stranded right-handed beta-helix, Pectin lyase-like"/>
    <property type="match status" value="1"/>
</dbReference>
<evidence type="ECO:0000313" key="5">
    <source>
        <dbReference type="Proteomes" id="UP001388673"/>
    </source>
</evidence>
<organism evidence="4 5">
    <name type="scientific">Kwoniella newhampshirensis</name>
    <dbReference type="NCBI Taxonomy" id="1651941"/>
    <lineage>
        <taxon>Eukaryota</taxon>
        <taxon>Fungi</taxon>
        <taxon>Dikarya</taxon>
        <taxon>Basidiomycota</taxon>
        <taxon>Agaricomycotina</taxon>
        <taxon>Tremellomycetes</taxon>
        <taxon>Tremellales</taxon>
        <taxon>Cryptococcaceae</taxon>
        <taxon>Kwoniella</taxon>
    </lineage>
</organism>
<dbReference type="KEGG" id="kne:92180181"/>
<evidence type="ECO:0000259" key="3">
    <source>
        <dbReference type="Pfam" id="PF13229"/>
    </source>
</evidence>
<feature type="compositionally biased region" description="Low complexity" evidence="1">
    <location>
        <begin position="450"/>
        <end position="461"/>
    </location>
</feature>
<evidence type="ECO:0000256" key="1">
    <source>
        <dbReference type="SAM" id="MobiDB-lite"/>
    </source>
</evidence>
<dbReference type="SUPFAM" id="SSF51126">
    <property type="entry name" value="Pectin lyase-like"/>
    <property type="match status" value="1"/>
</dbReference>
<sequence length="490" mass="50663">MFTLSSHGLLTCGLFLLSAPLLALAACTPNTSDTSALQALIQQGGAGYTLQLCAGQTYNLTDALNYTAVNQEISTEGYPQDSTRATLVVTGFNKTTAVQAQNEGLNGAKLRNVQINGNRLPTEAIYQAPNANIEFGGANQDQLIEYVRSYDPRGWSCMHIAEGPFRCSNATIQNNDIGPCGTDYFQNWADGVSLSCANSRVQNNVITDATDGGVVIFGAPFSTIRNNSISVKTRTMLGGINLVDVLPWLPEGNFSHVLVEDNTIHGGFATEVGNATAGVNNASAIIKIGIAVGPDVWFSDGRYGRNQSTGGTIQGNSFSGAFAFAMGVSSAKNFVIQNNSFTGNTSFIGTYGPNCTTSTRTPHPPVALLLEQSSVSNMTLSVPSDSSYQFTNGTALGLTCFMPPQGQDEWPYGDGGVNSLVGGSNSTNGNTNSTASTSRGGASGTGGAAPSGTSSASGAGSIRRGELSSSLRGMAVLGVALLGGAMSVLL</sequence>